<sequence length="93" mass="10116">MDRSQSRMPWSDAAGSTPRSLMTRWMLLLRAAAIFAVRAQMNIGAVEDERSGRPEMQSSKAPASGATLCETRRWSDLQAGSGFGTLIGIEQAE</sequence>
<organism evidence="1 2">
    <name type="scientific">Xaviernesmea oryzae</name>
    <dbReference type="NCBI Taxonomy" id="464029"/>
    <lineage>
        <taxon>Bacteria</taxon>
        <taxon>Pseudomonadati</taxon>
        <taxon>Pseudomonadota</taxon>
        <taxon>Alphaproteobacteria</taxon>
        <taxon>Hyphomicrobiales</taxon>
        <taxon>Rhizobiaceae</taxon>
        <taxon>Rhizobium/Agrobacterium group</taxon>
        <taxon>Xaviernesmea</taxon>
    </lineage>
</organism>
<protein>
    <submittedName>
        <fullName evidence="1">Uncharacterized protein</fullName>
    </submittedName>
</protein>
<evidence type="ECO:0000313" key="2">
    <source>
        <dbReference type="Proteomes" id="UP000186364"/>
    </source>
</evidence>
<proteinExistence type="predicted"/>
<reference evidence="1 2" key="1">
    <citation type="submission" date="2016-09" db="EMBL/GenBank/DDBJ databases">
        <title>Rhizobium sp. nov., a novel species isolated from the rice rhizosphere.</title>
        <authorList>
            <person name="Zhao J."/>
            <person name="Zhang X."/>
        </authorList>
    </citation>
    <scope>NUCLEOTIDE SEQUENCE [LARGE SCALE GENOMIC DNA]</scope>
    <source>
        <strain evidence="1 2">1.7048</strain>
    </source>
</reference>
<keyword evidence="2" id="KW-1185">Reference proteome</keyword>
<dbReference type="RefSeq" id="WP_075625391.1">
    <property type="nucleotide sequence ID" value="NZ_FOAM01000026.1"/>
</dbReference>
<gene>
    <name evidence="1" type="ORF">BJF93_07145</name>
</gene>
<accession>A0A1Q9B3N4</accession>
<comment type="caution">
    <text evidence="1">The sequence shown here is derived from an EMBL/GenBank/DDBJ whole genome shotgun (WGS) entry which is preliminary data.</text>
</comment>
<dbReference type="EMBL" id="MKIP01000022">
    <property type="protein sequence ID" value="OLP62657.1"/>
    <property type="molecule type" value="Genomic_DNA"/>
</dbReference>
<dbReference type="AlphaFoldDB" id="A0A1Q9B3N4"/>
<dbReference type="Proteomes" id="UP000186364">
    <property type="component" value="Unassembled WGS sequence"/>
</dbReference>
<evidence type="ECO:0000313" key="1">
    <source>
        <dbReference type="EMBL" id="OLP62657.1"/>
    </source>
</evidence>
<name>A0A1Q9B3N4_9HYPH</name>